<feature type="transmembrane region" description="Helical" evidence="1">
    <location>
        <begin position="105"/>
        <end position="122"/>
    </location>
</feature>
<evidence type="ECO:0000313" key="4">
    <source>
        <dbReference type="Proteomes" id="UP000184363"/>
    </source>
</evidence>
<dbReference type="RefSeq" id="WP_073458271.1">
    <property type="nucleotide sequence ID" value="NZ_CALGVN010000006.1"/>
</dbReference>
<feature type="transmembrane region" description="Helical" evidence="1">
    <location>
        <begin position="342"/>
        <end position="362"/>
    </location>
</feature>
<feature type="transmembrane region" description="Helical" evidence="1">
    <location>
        <begin position="128"/>
        <end position="146"/>
    </location>
</feature>
<dbReference type="InterPro" id="IPR052529">
    <property type="entry name" value="Bact_Transport_Assoc"/>
</dbReference>
<keyword evidence="4" id="KW-1185">Reference proteome</keyword>
<feature type="domain" description="DUF418" evidence="2">
    <location>
        <begin position="220"/>
        <end position="384"/>
    </location>
</feature>
<keyword evidence="1" id="KW-0472">Membrane</keyword>
<name>A0A1M6VSG9_PSETH</name>
<keyword evidence="1" id="KW-0812">Transmembrane</keyword>
<feature type="transmembrane region" description="Helical" evidence="1">
    <location>
        <begin position="61"/>
        <end position="84"/>
    </location>
</feature>
<feature type="transmembrane region" description="Helical" evidence="1">
    <location>
        <begin position="153"/>
        <end position="173"/>
    </location>
</feature>
<feature type="transmembrane region" description="Helical" evidence="1">
    <location>
        <begin position="21"/>
        <end position="41"/>
    </location>
</feature>
<dbReference type="Pfam" id="PF04235">
    <property type="entry name" value="DUF418"/>
    <property type="match status" value="1"/>
</dbReference>
<proteinExistence type="predicted"/>
<feature type="transmembrane region" description="Helical" evidence="1">
    <location>
        <begin position="317"/>
        <end position="336"/>
    </location>
</feature>
<evidence type="ECO:0000313" key="3">
    <source>
        <dbReference type="EMBL" id="SHK84285.1"/>
    </source>
</evidence>
<feature type="transmembrane region" description="Helical" evidence="1">
    <location>
        <begin position="205"/>
        <end position="223"/>
    </location>
</feature>
<sequence>MAVSPDLGATPLAERRPAPDLARGGMLLLIALANVHVYLYGAPIGPRGYPAELSPADRVVVLVQLMFVDGRAYPLFGLLFGYGVTQLARRRFAAGAPAARVVHIVRRRGAWLILIGAGHAALLWSGDIVGAYGLLALLLAGPLVRASDRALKVLAGAAIAVMSLVYAGSGVPVPGDAFLASMTEPDPFTAALIRLAEWGTSSTPLQAASLLGPVAIGVVAARTGVLDDPQRHRALLVRAAVLGIAGAALLGLPLALMGAQLWHPDLGVVLLAGIAHGFGGYLGGIGYAAAFGLLAIRVTATGGGAVSGALLACGRRSLSCYLAQSVAFAFLPAWTFGVGSRIGLWQAALIGFSAWLVILVIADVSERRGTRGPAEVLLRRLTYGPHR</sequence>
<feature type="transmembrane region" description="Helical" evidence="1">
    <location>
        <begin position="235"/>
        <end position="256"/>
    </location>
</feature>
<evidence type="ECO:0000259" key="2">
    <source>
        <dbReference type="Pfam" id="PF04235"/>
    </source>
</evidence>
<dbReference type="Proteomes" id="UP000184363">
    <property type="component" value="Unassembled WGS sequence"/>
</dbReference>
<accession>A0A1M6VSG9</accession>
<dbReference type="STRING" id="1848.SAMN05443637_11322"/>
<dbReference type="AlphaFoldDB" id="A0A1M6VSG9"/>
<evidence type="ECO:0000256" key="1">
    <source>
        <dbReference type="SAM" id="Phobius"/>
    </source>
</evidence>
<dbReference type="EMBL" id="FRAP01000013">
    <property type="protein sequence ID" value="SHK84285.1"/>
    <property type="molecule type" value="Genomic_DNA"/>
</dbReference>
<feature type="transmembrane region" description="Helical" evidence="1">
    <location>
        <begin position="268"/>
        <end position="296"/>
    </location>
</feature>
<organism evidence="3 4">
    <name type="scientific">Pseudonocardia thermophila</name>
    <dbReference type="NCBI Taxonomy" id="1848"/>
    <lineage>
        <taxon>Bacteria</taxon>
        <taxon>Bacillati</taxon>
        <taxon>Actinomycetota</taxon>
        <taxon>Actinomycetes</taxon>
        <taxon>Pseudonocardiales</taxon>
        <taxon>Pseudonocardiaceae</taxon>
        <taxon>Pseudonocardia</taxon>
    </lineage>
</organism>
<keyword evidence="1" id="KW-1133">Transmembrane helix</keyword>
<dbReference type="OrthoDB" id="2388539at2"/>
<dbReference type="PANTHER" id="PTHR30590:SF2">
    <property type="entry name" value="INNER MEMBRANE PROTEIN"/>
    <property type="match status" value="1"/>
</dbReference>
<dbReference type="InterPro" id="IPR007349">
    <property type="entry name" value="DUF418"/>
</dbReference>
<gene>
    <name evidence="3" type="ORF">SAMN05443637_11322</name>
</gene>
<reference evidence="3 4" key="1">
    <citation type="submission" date="2016-11" db="EMBL/GenBank/DDBJ databases">
        <authorList>
            <person name="Jaros S."/>
            <person name="Januszkiewicz K."/>
            <person name="Wedrychowicz H."/>
        </authorList>
    </citation>
    <scope>NUCLEOTIDE SEQUENCE [LARGE SCALE GENOMIC DNA]</scope>
    <source>
        <strain evidence="3 4">DSM 43832</strain>
    </source>
</reference>
<protein>
    <submittedName>
        <fullName evidence="3">Uncharacterized membrane protein YeiB</fullName>
    </submittedName>
</protein>
<dbReference type="PANTHER" id="PTHR30590">
    <property type="entry name" value="INNER MEMBRANE PROTEIN"/>
    <property type="match status" value="1"/>
</dbReference>